<dbReference type="PANTHER" id="PTHR13078:SF56">
    <property type="entry name" value="PEROXISOMAL MULTIFUNCTIONAL ENZYME TYPE 2"/>
    <property type="match status" value="1"/>
</dbReference>
<dbReference type="EMBL" id="HBKR01014380">
    <property type="protein sequence ID" value="CAE2301567.1"/>
    <property type="molecule type" value="Transcribed_RNA"/>
</dbReference>
<protein>
    <recommendedName>
        <fullName evidence="8">MaoC-like domain-containing protein</fullName>
    </recommendedName>
</protein>
<sequence length="299" mass="32413">MSGEDVSGLIGQSATIDSSYNRKDLITYAIGIGCDELRYVYENDGDFEAFPTYPFVLAFKGTEDDVVGFPSAAMQESNVMPGLPGSKFVLDGERQIEIIRPISAEGEKLKIKSTLVGIHQKGKGALVETTSEFIDEEGKVCVKLTNGTFVVGAKGFTPEKAGQTYSLAVPPPKRAPDAVCEMKTSPTQAHVYRLSGDYNPLHIDPMMAQMNGFKEPILHGLCSLGHAAHAVLKTYGGNEAARFRGMKCRFASPVLPGQTLVTEMWKEGNGRVIFLTKVKETNKVVISNAYVDLAPEAKL</sequence>
<dbReference type="FunFam" id="3.10.129.10:FF:000013">
    <property type="entry name" value="Peroxisomal multifunctional enzyme type 2"/>
    <property type="match status" value="1"/>
</dbReference>
<evidence type="ECO:0000259" key="5">
    <source>
        <dbReference type="Pfam" id="PF01575"/>
    </source>
</evidence>
<dbReference type="GO" id="GO:0005777">
    <property type="term" value="C:peroxisome"/>
    <property type="evidence" value="ECO:0007669"/>
    <property type="project" value="UniProtKB-SubCell"/>
</dbReference>
<reference evidence="7" key="1">
    <citation type="submission" date="2021-01" db="EMBL/GenBank/DDBJ databases">
        <authorList>
            <person name="Corre E."/>
            <person name="Pelletier E."/>
            <person name="Niang G."/>
            <person name="Scheremetjew M."/>
            <person name="Finn R."/>
            <person name="Kale V."/>
            <person name="Holt S."/>
            <person name="Cochrane G."/>
            <person name="Meng A."/>
            <person name="Brown T."/>
            <person name="Cohen L."/>
        </authorList>
    </citation>
    <scope>NUCLEOTIDE SEQUENCE</scope>
    <source>
        <strain evidence="7">SoJaBio B1-5/56/2</strain>
    </source>
</reference>
<dbReference type="GO" id="GO:0044594">
    <property type="term" value="F:17-beta-hydroxysteroid dehydrogenase (NAD+) activity"/>
    <property type="evidence" value="ECO:0007669"/>
    <property type="project" value="TreeGrafter"/>
</dbReference>
<dbReference type="InterPro" id="IPR029069">
    <property type="entry name" value="HotDog_dom_sf"/>
</dbReference>
<comment type="subcellular location">
    <subcellularLocation>
        <location evidence="1">Peroxisome</location>
    </subcellularLocation>
</comment>
<dbReference type="GO" id="GO:0004300">
    <property type="term" value="F:enoyl-CoA hydratase activity"/>
    <property type="evidence" value="ECO:0007669"/>
    <property type="project" value="TreeGrafter"/>
</dbReference>
<keyword evidence="3" id="KW-0576">Peroxisome</keyword>
<organism evidence="7">
    <name type="scientific">Paramoeba aestuarina</name>
    <dbReference type="NCBI Taxonomy" id="180227"/>
    <lineage>
        <taxon>Eukaryota</taxon>
        <taxon>Amoebozoa</taxon>
        <taxon>Discosea</taxon>
        <taxon>Flabellinia</taxon>
        <taxon>Dactylopodida</taxon>
        <taxon>Paramoebidae</taxon>
        <taxon>Paramoeba</taxon>
    </lineage>
</organism>
<gene>
    <name evidence="7" type="ORF">NAES01612_LOCUS9515</name>
</gene>
<dbReference type="GO" id="GO:0003857">
    <property type="term" value="F:(3S)-3-hydroxyacyl-CoA dehydrogenase (NAD+) activity"/>
    <property type="evidence" value="ECO:0007669"/>
    <property type="project" value="TreeGrafter"/>
</dbReference>
<evidence type="ECO:0000313" key="7">
    <source>
        <dbReference type="EMBL" id="CAE2301567.1"/>
    </source>
</evidence>
<feature type="domain" description="MaoC-like" evidence="5">
    <location>
        <begin position="171"/>
        <end position="288"/>
    </location>
</feature>
<accession>A0A7S4NQ34</accession>
<dbReference type="Pfam" id="PF01575">
    <property type="entry name" value="MaoC_dehydratas"/>
    <property type="match status" value="1"/>
</dbReference>
<dbReference type="AlphaFoldDB" id="A0A7S4NQ34"/>
<evidence type="ECO:0000256" key="2">
    <source>
        <dbReference type="ARBA" id="ARBA00006484"/>
    </source>
</evidence>
<evidence type="ECO:0000256" key="3">
    <source>
        <dbReference type="ARBA" id="ARBA00023140"/>
    </source>
</evidence>
<evidence type="ECO:0008006" key="8">
    <source>
        <dbReference type="Google" id="ProtNLM"/>
    </source>
</evidence>
<dbReference type="CDD" id="cd03448">
    <property type="entry name" value="HDE_HSD"/>
    <property type="match status" value="1"/>
</dbReference>
<keyword evidence="4" id="KW-0456">Lyase</keyword>
<evidence type="ECO:0000256" key="1">
    <source>
        <dbReference type="ARBA" id="ARBA00004275"/>
    </source>
</evidence>
<dbReference type="Gene3D" id="3.10.129.10">
    <property type="entry name" value="Hotdog Thioesterase"/>
    <property type="match status" value="1"/>
</dbReference>
<dbReference type="GO" id="GO:0006635">
    <property type="term" value="P:fatty acid beta-oxidation"/>
    <property type="evidence" value="ECO:0007669"/>
    <property type="project" value="TreeGrafter"/>
</dbReference>
<proteinExistence type="inferred from homology"/>
<dbReference type="InterPro" id="IPR002539">
    <property type="entry name" value="MaoC-like_dom"/>
</dbReference>
<dbReference type="InterPro" id="IPR054357">
    <property type="entry name" value="MFE-2_N"/>
</dbReference>
<evidence type="ECO:0000259" key="6">
    <source>
        <dbReference type="Pfam" id="PF22622"/>
    </source>
</evidence>
<comment type="similarity">
    <text evidence="2">Belongs to the short-chain dehydrogenases/reductases (SDR) family.</text>
</comment>
<dbReference type="PANTHER" id="PTHR13078">
    <property type="entry name" value="PEROXISOMAL MULTIFUNCTIONAL ENZYME TYPE 2-RELATED"/>
    <property type="match status" value="1"/>
</dbReference>
<dbReference type="Pfam" id="PF22622">
    <property type="entry name" value="MFE-2_hydrat-2_N"/>
    <property type="match status" value="1"/>
</dbReference>
<evidence type="ECO:0000256" key="4">
    <source>
        <dbReference type="ARBA" id="ARBA00023239"/>
    </source>
</evidence>
<feature type="domain" description="Peroxisomal multifunctional enzyme type 2-like N-terminal" evidence="6">
    <location>
        <begin position="19"/>
        <end position="152"/>
    </location>
</feature>
<name>A0A7S4NQ34_9EUKA</name>
<dbReference type="SUPFAM" id="SSF54637">
    <property type="entry name" value="Thioesterase/thiol ester dehydrase-isomerase"/>
    <property type="match status" value="2"/>
</dbReference>